<keyword evidence="3" id="KW-1185">Reference proteome</keyword>
<reference evidence="2 3" key="1">
    <citation type="submission" date="2014-09" db="EMBL/GenBank/DDBJ databases">
        <authorList>
            <person name="Regsiter A."/>
        </authorList>
    </citation>
    <scope>NUCLEOTIDE SEQUENCE [LARGE SCALE GENOMIC DNA]</scope>
</reference>
<organism evidence="2 3">
    <name type="scientific">Xanthomonas citri pv. citri</name>
    <dbReference type="NCBI Taxonomy" id="611301"/>
    <lineage>
        <taxon>Bacteria</taxon>
        <taxon>Pseudomonadati</taxon>
        <taxon>Pseudomonadota</taxon>
        <taxon>Gammaproteobacteria</taxon>
        <taxon>Lysobacterales</taxon>
        <taxon>Lysobacteraceae</taxon>
        <taxon>Xanthomonas</taxon>
    </lineage>
</organism>
<dbReference type="KEGG" id="xcr:J163_03384"/>
<protein>
    <submittedName>
        <fullName evidence="2">Putative Xanthomonas outer protein AQ</fullName>
    </submittedName>
</protein>
<dbReference type="KEGG" id="xcw:J162_03387"/>
<sequence>MGCFNVTGASGKASEYVVEQHAGRTTNEQATQESATHRETQGVLQGLKRQSSIRSQPDTEDDVQFAVSQARAGGRFRPGPLPKQKELIAPKPGNE</sequence>
<evidence type="ECO:0000313" key="2">
    <source>
        <dbReference type="EMBL" id="CEG17735.1"/>
    </source>
</evidence>
<dbReference type="AlphaFoldDB" id="A0A0U5FGZ5"/>
<accession>A0A0U5FGZ5</accession>
<evidence type="ECO:0000313" key="3">
    <source>
        <dbReference type="Proteomes" id="UP000052230"/>
    </source>
</evidence>
<dbReference type="Proteomes" id="UP000052230">
    <property type="component" value="Unassembled WGS sequence"/>
</dbReference>
<proteinExistence type="predicted"/>
<name>A0A0U5FGZ5_XANCI</name>
<evidence type="ECO:0000256" key="1">
    <source>
        <dbReference type="SAM" id="MobiDB-lite"/>
    </source>
</evidence>
<comment type="caution">
    <text evidence="2">The sequence shown here is derived from an EMBL/GenBank/DDBJ whole genome shotgun (WGS) entry which is preliminary data.</text>
</comment>
<dbReference type="KEGG" id="xcf:J172_03399"/>
<feature type="compositionally biased region" description="Polar residues" evidence="1">
    <location>
        <begin position="23"/>
        <end position="34"/>
    </location>
</feature>
<gene>
    <name evidence="2" type="primary">xopAQ</name>
    <name evidence="2" type="ORF">XAC3562_660003</name>
</gene>
<dbReference type="KEGG" id="xcu:J159_03384"/>
<feature type="compositionally biased region" description="Basic and acidic residues" evidence="1">
    <location>
        <begin position="83"/>
        <end position="95"/>
    </location>
</feature>
<dbReference type="KEGG" id="xcn:J169_03407"/>
<dbReference type="KEGG" id="xcm:J164_03383"/>
<feature type="region of interest" description="Disordered" evidence="1">
    <location>
        <begin position="20"/>
        <end position="95"/>
    </location>
</feature>
<dbReference type="EMBL" id="CCXZ01000162">
    <property type="protein sequence ID" value="CEG17735.1"/>
    <property type="molecule type" value="Genomic_DNA"/>
</dbReference>